<reference evidence="9" key="2">
    <citation type="journal article" date="2021" name="PeerJ">
        <title>Extensive microbial diversity within the chicken gut microbiome revealed by metagenomics and culture.</title>
        <authorList>
            <person name="Gilroy R."/>
            <person name="Ravi A."/>
            <person name="Getino M."/>
            <person name="Pursley I."/>
            <person name="Horton D.L."/>
            <person name="Alikhan N.F."/>
            <person name="Baker D."/>
            <person name="Gharbi K."/>
            <person name="Hall N."/>
            <person name="Watson M."/>
            <person name="Adriaenssens E.M."/>
            <person name="Foster-Nyarko E."/>
            <person name="Jarju S."/>
            <person name="Secka A."/>
            <person name="Antonio M."/>
            <person name="Oren A."/>
            <person name="Chaudhuri R.R."/>
            <person name="La Ragione R."/>
            <person name="Hildebrand F."/>
            <person name="Pallen M.J."/>
        </authorList>
    </citation>
    <scope>NUCLEOTIDE SEQUENCE</scope>
    <source>
        <strain evidence="9">ChiGjej1B1-22543</strain>
    </source>
</reference>
<feature type="transmembrane region" description="Helical" evidence="7">
    <location>
        <begin position="138"/>
        <end position="158"/>
    </location>
</feature>
<dbReference type="PROSITE" id="PS50928">
    <property type="entry name" value="ABC_TM1"/>
    <property type="match status" value="1"/>
</dbReference>
<evidence type="ECO:0000256" key="4">
    <source>
        <dbReference type="ARBA" id="ARBA00022692"/>
    </source>
</evidence>
<evidence type="ECO:0000256" key="7">
    <source>
        <dbReference type="RuleBase" id="RU363032"/>
    </source>
</evidence>
<dbReference type="Pfam" id="PF00528">
    <property type="entry name" value="BPD_transp_1"/>
    <property type="match status" value="1"/>
</dbReference>
<dbReference type="CDD" id="cd06261">
    <property type="entry name" value="TM_PBP2"/>
    <property type="match status" value="1"/>
</dbReference>
<dbReference type="GO" id="GO:0055085">
    <property type="term" value="P:transmembrane transport"/>
    <property type="evidence" value="ECO:0007669"/>
    <property type="project" value="InterPro"/>
</dbReference>
<evidence type="ECO:0000256" key="1">
    <source>
        <dbReference type="ARBA" id="ARBA00004651"/>
    </source>
</evidence>
<feature type="transmembrane region" description="Helical" evidence="7">
    <location>
        <begin position="190"/>
        <end position="213"/>
    </location>
</feature>
<feature type="transmembrane region" description="Helical" evidence="7">
    <location>
        <begin position="293"/>
        <end position="315"/>
    </location>
</feature>
<dbReference type="GO" id="GO:0005886">
    <property type="term" value="C:plasma membrane"/>
    <property type="evidence" value="ECO:0007669"/>
    <property type="project" value="UniProtKB-SubCell"/>
</dbReference>
<dbReference type="InterPro" id="IPR000515">
    <property type="entry name" value="MetI-like"/>
</dbReference>
<feature type="transmembrane region" description="Helical" evidence="7">
    <location>
        <begin position="33"/>
        <end position="56"/>
    </location>
</feature>
<dbReference type="PANTHER" id="PTHR30193">
    <property type="entry name" value="ABC TRANSPORTER PERMEASE PROTEIN"/>
    <property type="match status" value="1"/>
</dbReference>
<evidence type="ECO:0000256" key="5">
    <source>
        <dbReference type="ARBA" id="ARBA00022989"/>
    </source>
</evidence>
<dbReference type="AlphaFoldDB" id="A0A9D1S373"/>
<accession>A0A9D1S373</accession>
<organism evidence="9 10">
    <name type="scientific">Candidatus Alloenteromonas pullicola</name>
    <dbReference type="NCBI Taxonomy" id="2840784"/>
    <lineage>
        <taxon>Bacteria</taxon>
        <taxon>Bacillati</taxon>
        <taxon>Bacillota</taxon>
        <taxon>Bacillota incertae sedis</taxon>
        <taxon>Candidatus Alloenteromonas</taxon>
    </lineage>
</organism>
<dbReference type="Proteomes" id="UP000824070">
    <property type="component" value="Unassembled WGS sequence"/>
</dbReference>
<dbReference type="InterPro" id="IPR051393">
    <property type="entry name" value="ABC_transporter_permease"/>
</dbReference>
<proteinExistence type="inferred from homology"/>
<dbReference type="SUPFAM" id="SSF161098">
    <property type="entry name" value="MetI-like"/>
    <property type="match status" value="1"/>
</dbReference>
<feature type="domain" description="ABC transmembrane type-1" evidence="8">
    <location>
        <begin position="100"/>
        <end position="309"/>
    </location>
</feature>
<dbReference type="InterPro" id="IPR035906">
    <property type="entry name" value="MetI-like_sf"/>
</dbReference>
<keyword evidence="5 7" id="KW-1133">Transmembrane helix</keyword>
<evidence type="ECO:0000259" key="8">
    <source>
        <dbReference type="PROSITE" id="PS50928"/>
    </source>
</evidence>
<dbReference type="Gene3D" id="1.10.3720.10">
    <property type="entry name" value="MetI-like"/>
    <property type="match status" value="1"/>
</dbReference>
<dbReference type="PANTHER" id="PTHR30193:SF37">
    <property type="entry name" value="INNER MEMBRANE ABC TRANSPORTER PERMEASE PROTEIN YCJO"/>
    <property type="match status" value="1"/>
</dbReference>
<name>A0A9D1S373_9FIRM</name>
<evidence type="ECO:0000313" key="9">
    <source>
        <dbReference type="EMBL" id="HIU45500.1"/>
    </source>
</evidence>
<keyword evidence="3" id="KW-1003">Cell membrane</keyword>
<keyword evidence="6 7" id="KW-0472">Membrane</keyword>
<reference evidence="9" key="1">
    <citation type="submission" date="2020-10" db="EMBL/GenBank/DDBJ databases">
        <authorList>
            <person name="Gilroy R."/>
        </authorList>
    </citation>
    <scope>NUCLEOTIDE SEQUENCE</scope>
    <source>
        <strain evidence="9">ChiGjej1B1-22543</strain>
    </source>
</reference>
<sequence length="324" mass="36559">MGPFFKRRDASSGAAVASITPPKKRRRRKLIKGTTIFICLMLLYPIAQFAIMWFGVNINSILLTFKEGITNEFRPADELFFNYETVFMEMASNSTWQSIYIASAAYIVLNCFVTLPVSMFFSYFIFKKVYAGGVFKAIFYLPSVLPIVALTTVYTLAFQQSADATGFMGSFFALLGIDTSTWFIGDGAKWMVWVFCFWTGIGYDVMLMSAAMARIPRELLESAKMDGISPLKEFFYIVIPLSWPTVTTLFIFAMLGFFGTYLQPMLLTLGQYDTMTLGLQIFYEADVPNKVHAATVGLVWTIIGAPIILGVRTLLNHFFKEVNF</sequence>
<evidence type="ECO:0000256" key="3">
    <source>
        <dbReference type="ARBA" id="ARBA00022475"/>
    </source>
</evidence>
<evidence type="ECO:0000313" key="10">
    <source>
        <dbReference type="Proteomes" id="UP000824070"/>
    </source>
</evidence>
<feature type="transmembrane region" description="Helical" evidence="7">
    <location>
        <begin position="234"/>
        <end position="258"/>
    </location>
</feature>
<comment type="subcellular location">
    <subcellularLocation>
        <location evidence="1 7">Cell membrane</location>
        <topology evidence="1 7">Multi-pass membrane protein</topology>
    </subcellularLocation>
</comment>
<comment type="caution">
    <text evidence="9">The sequence shown here is derived from an EMBL/GenBank/DDBJ whole genome shotgun (WGS) entry which is preliminary data.</text>
</comment>
<evidence type="ECO:0000256" key="6">
    <source>
        <dbReference type="ARBA" id="ARBA00023136"/>
    </source>
</evidence>
<evidence type="ECO:0000256" key="2">
    <source>
        <dbReference type="ARBA" id="ARBA00022448"/>
    </source>
</evidence>
<protein>
    <submittedName>
        <fullName evidence="9">Sugar ABC transporter permease</fullName>
    </submittedName>
</protein>
<keyword evidence="2 7" id="KW-0813">Transport</keyword>
<keyword evidence="4 7" id="KW-0812">Transmembrane</keyword>
<comment type="similarity">
    <text evidence="7">Belongs to the binding-protein-dependent transport system permease family.</text>
</comment>
<gene>
    <name evidence="9" type="ORF">IAC52_04305</name>
</gene>
<dbReference type="EMBL" id="DVMV01000035">
    <property type="protein sequence ID" value="HIU45500.1"/>
    <property type="molecule type" value="Genomic_DNA"/>
</dbReference>
<feature type="transmembrane region" description="Helical" evidence="7">
    <location>
        <begin position="99"/>
        <end position="126"/>
    </location>
</feature>